<keyword evidence="2" id="KW-1185">Reference proteome</keyword>
<name>A0A4Y6PUP4_PERCE</name>
<accession>A0A4Y6PUP4</accession>
<protein>
    <submittedName>
        <fullName evidence="1">DUF1015 domain-containing protein</fullName>
    </submittedName>
</protein>
<proteinExistence type="predicted"/>
<sequence length="442" mass="50288">MAEIKGFRAIRYNLDELDEPADVLAPPYDVIDADEQAELYEKHPANVIRLVLNRQHDSDTAENSRYTRARRHLMDWLARGLLRQDNQPGLYAHHQTFTDAHGNEHTRKGFLGAVRLATYDEEVVLPHERTLRGPKVDRLELMKACDANMSPIFFLYDDPERKVDALLEANLEESQELDVTTDHDGIRHRTWPVFDADAQAEIARVLEDSQLLIADGHHRYETALAYRDFRREVAEESVENAPYEYVMAFMVNIHDPGLQVFGTHRVVHGVEDFDMGELLSALEDSEVFKVRRLSKEHVDEPLHLNDQLTEAGESAPSFMLLSQEAEGPILVQYTGDESADIFDEETPDQVRRLDVAILHEGIIDRMLGINKEAQEAKTNLRYIKKLDGAVAARKDDDVQLVVLMNPTPVEQVVEVCQSGGKMPQKSTFFYPKILSGLTINPL</sequence>
<dbReference type="EMBL" id="CP041186">
    <property type="protein sequence ID" value="QDG51727.1"/>
    <property type="molecule type" value="Genomic_DNA"/>
</dbReference>
<dbReference type="PANTHER" id="PTHR36454">
    <property type="entry name" value="LMO2823 PROTEIN"/>
    <property type="match status" value="1"/>
</dbReference>
<dbReference type="InterPro" id="IPR008323">
    <property type="entry name" value="UCP033563"/>
</dbReference>
<organism evidence="1 2">
    <name type="scientific">Persicimonas caeni</name>
    <dbReference type="NCBI Taxonomy" id="2292766"/>
    <lineage>
        <taxon>Bacteria</taxon>
        <taxon>Deltaproteobacteria</taxon>
        <taxon>Bradymonadales</taxon>
        <taxon>Bradymonadaceae</taxon>
        <taxon>Persicimonas</taxon>
    </lineage>
</organism>
<accession>A0A5B8Y6V6</accession>
<evidence type="ECO:0000313" key="2">
    <source>
        <dbReference type="Proteomes" id="UP000315995"/>
    </source>
</evidence>
<dbReference type="Proteomes" id="UP000315995">
    <property type="component" value="Chromosome"/>
</dbReference>
<reference evidence="1 2" key="1">
    <citation type="submission" date="2019-06" db="EMBL/GenBank/DDBJ databases">
        <title>Persicimonas caeni gen. nov., sp. nov., a predatory bacterium isolated from solar saltern.</title>
        <authorList>
            <person name="Wang S."/>
        </authorList>
    </citation>
    <scope>NUCLEOTIDE SEQUENCE [LARGE SCALE GENOMIC DNA]</scope>
    <source>
        <strain evidence="1 2">YN101</strain>
    </source>
</reference>
<dbReference type="RefSeq" id="WP_141198207.1">
    <property type="nucleotide sequence ID" value="NZ_CP041186.1"/>
</dbReference>
<dbReference type="PANTHER" id="PTHR36454:SF1">
    <property type="entry name" value="DUF1015 DOMAIN-CONTAINING PROTEIN"/>
    <property type="match status" value="1"/>
</dbReference>
<evidence type="ECO:0000313" key="1">
    <source>
        <dbReference type="EMBL" id="QDG51727.1"/>
    </source>
</evidence>
<dbReference type="PIRSF" id="PIRSF033563">
    <property type="entry name" value="UCP033563"/>
    <property type="match status" value="1"/>
</dbReference>
<dbReference type="OrthoDB" id="9781616at2"/>
<dbReference type="AlphaFoldDB" id="A0A4Y6PUP4"/>
<dbReference type="Pfam" id="PF06245">
    <property type="entry name" value="DUF1015"/>
    <property type="match status" value="1"/>
</dbReference>
<gene>
    <name evidence="1" type="ORF">FIV42_13510</name>
</gene>